<keyword evidence="2" id="KW-1185">Reference proteome</keyword>
<dbReference type="AlphaFoldDB" id="A0AAV2FW74"/>
<dbReference type="Proteomes" id="UP001497516">
    <property type="component" value="Chromosome 7"/>
</dbReference>
<organism evidence="1 2">
    <name type="scientific">Linum trigynum</name>
    <dbReference type="NCBI Taxonomy" id="586398"/>
    <lineage>
        <taxon>Eukaryota</taxon>
        <taxon>Viridiplantae</taxon>
        <taxon>Streptophyta</taxon>
        <taxon>Embryophyta</taxon>
        <taxon>Tracheophyta</taxon>
        <taxon>Spermatophyta</taxon>
        <taxon>Magnoliopsida</taxon>
        <taxon>eudicotyledons</taxon>
        <taxon>Gunneridae</taxon>
        <taxon>Pentapetalae</taxon>
        <taxon>rosids</taxon>
        <taxon>fabids</taxon>
        <taxon>Malpighiales</taxon>
        <taxon>Linaceae</taxon>
        <taxon>Linum</taxon>
    </lineage>
</organism>
<gene>
    <name evidence="1" type="ORF">LTRI10_LOCUS42264</name>
</gene>
<protein>
    <submittedName>
        <fullName evidence="1">Uncharacterized protein</fullName>
    </submittedName>
</protein>
<evidence type="ECO:0000313" key="1">
    <source>
        <dbReference type="EMBL" id="CAL1402252.1"/>
    </source>
</evidence>
<sequence length="106" mass="11364">MIRFGDGSYSGPLPFGPLITHYLHRLGIDLREKVDVCNIHEDLSPNHILNCLDANVGRRKIISGSGGEAKCFVFSANGATSGLVAGLTQVAVTGDQTRQGGWKCHE</sequence>
<evidence type="ECO:0000313" key="2">
    <source>
        <dbReference type="Proteomes" id="UP001497516"/>
    </source>
</evidence>
<proteinExistence type="predicted"/>
<dbReference type="EMBL" id="OZ034820">
    <property type="protein sequence ID" value="CAL1402252.1"/>
    <property type="molecule type" value="Genomic_DNA"/>
</dbReference>
<reference evidence="1 2" key="1">
    <citation type="submission" date="2024-04" db="EMBL/GenBank/DDBJ databases">
        <authorList>
            <person name="Fracassetti M."/>
        </authorList>
    </citation>
    <scope>NUCLEOTIDE SEQUENCE [LARGE SCALE GENOMIC DNA]</scope>
</reference>
<accession>A0AAV2FW74</accession>
<name>A0AAV2FW74_9ROSI</name>